<evidence type="ECO:0000259" key="10">
    <source>
        <dbReference type="PROSITE" id="PS50113"/>
    </source>
</evidence>
<evidence type="ECO:0000259" key="9">
    <source>
        <dbReference type="PROSITE" id="PS50112"/>
    </source>
</evidence>
<organism evidence="11">
    <name type="scientific">hydrothermal vent metagenome</name>
    <dbReference type="NCBI Taxonomy" id="652676"/>
    <lineage>
        <taxon>unclassified sequences</taxon>
        <taxon>metagenomes</taxon>
        <taxon>ecological metagenomes</taxon>
    </lineage>
</organism>
<evidence type="ECO:0000256" key="5">
    <source>
        <dbReference type="ARBA" id="ARBA00022840"/>
    </source>
</evidence>
<dbReference type="Pfam" id="PF08448">
    <property type="entry name" value="PAS_4"/>
    <property type="match status" value="1"/>
</dbReference>
<dbReference type="InterPro" id="IPR000014">
    <property type="entry name" value="PAS"/>
</dbReference>
<dbReference type="Gene3D" id="1.10.287.130">
    <property type="match status" value="1"/>
</dbReference>
<dbReference type="SUPFAM" id="SSF55874">
    <property type="entry name" value="ATPase domain of HSP90 chaperone/DNA topoisomerase II/histidine kinase"/>
    <property type="match status" value="1"/>
</dbReference>
<feature type="domain" description="PAC" evidence="10">
    <location>
        <begin position="301"/>
        <end position="354"/>
    </location>
</feature>
<evidence type="ECO:0000256" key="1">
    <source>
        <dbReference type="ARBA" id="ARBA00022553"/>
    </source>
</evidence>
<dbReference type="InterPro" id="IPR003594">
    <property type="entry name" value="HATPase_dom"/>
</dbReference>
<keyword evidence="3" id="KW-0547">Nucleotide-binding</keyword>
<dbReference type="AlphaFoldDB" id="A0A3B0W2V0"/>
<accession>A0A3B0W2V0</accession>
<evidence type="ECO:0000256" key="3">
    <source>
        <dbReference type="ARBA" id="ARBA00022741"/>
    </source>
</evidence>
<dbReference type="CDD" id="cd00082">
    <property type="entry name" value="HisKA"/>
    <property type="match status" value="1"/>
</dbReference>
<dbReference type="InterPro" id="IPR000700">
    <property type="entry name" value="PAS-assoc_C"/>
</dbReference>
<dbReference type="PRINTS" id="PR00344">
    <property type="entry name" value="BCTRLSENSOR"/>
</dbReference>
<evidence type="ECO:0000256" key="6">
    <source>
        <dbReference type="ARBA" id="ARBA00023012"/>
    </source>
</evidence>
<feature type="transmembrane region" description="Helical" evidence="7">
    <location>
        <begin position="27"/>
        <end position="46"/>
    </location>
</feature>
<dbReference type="PROSITE" id="PS50112">
    <property type="entry name" value="PAS"/>
    <property type="match status" value="1"/>
</dbReference>
<dbReference type="GO" id="GO:0005524">
    <property type="term" value="F:ATP binding"/>
    <property type="evidence" value="ECO:0007669"/>
    <property type="project" value="UniProtKB-KW"/>
</dbReference>
<dbReference type="Gene3D" id="3.30.565.10">
    <property type="entry name" value="Histidine kinase-like ATPase, C-terminal domain"/>
    <property type="match status" value="1"/>
</dbReference>
<dbReference type="Gene3D" id="3.30.450.20">
    <property type="entry name" value="PAS domain"/>
    <property type="match status" value="1"/>
</dbReference>
<dbReference type="Pfam" id="PF00512">
    <property type="entry name" value="HisKA"/>
    <property type="match status" value="1"/>
</dbReference>
<dbReference type="SMART" id="SM00388">
    <property type="entry name" value="HisKA"/>
    <property type="match status" value="1"/>
</dbReference>
<evidence type="ECO:0000256" key="7">
    <source>
        <dbReference type="SAM" id="Phobius"/>
    </source>
</evidence>
<dbReference type="SUPFAM" id="SSF47384">
    <property type="entry name" value="Homodimeric domain of signal transducing histidine kinase"/>
    <property type="match status" value="1"/>
</dbReference>
<dbReference type="InterPro" id="IPR013656">
    <property type="entry name" value="PAS_4"/>
</dbReference>
<dbReference type="SMART" id="SM00387">
    <property type="entry name" value="HATPase_c"/>
    <property type="match status" value="1"/>
</dbReference>
<keyword evidence="2" id="KW-0808">Transferase</keyword>
<dbReference type="NCBIfam" id="TIGR00229">
    <property type="entry name" value="sensory_box"/>
    <property type="match status" value="1"/>
</dbReference>
<dbReference type="EMBL" id="UOEX01000269">
    <property type="protein sequence ID" value="VAW38916.1"/>
    <property type="molecule type" value="Genomic_DNA"/>
</dbReference>
<dbReference type="SUPFAM" id="SSF55785">
    <property type="entry name" value="PYP-like sensor domain (PAS domain)"/>
    <property type="match status" value="1"/>
</dbReference>
<protein>
    <submittedName>
        <fullName evidence="11">Sensor histidine kinase</fullName>
    </submittedName>
</protein>
<dbReference type="InterPro" id="IPR004358">
    <property type="entry name" value="Sig_transdc_His_kin-like_C"/>
</dbReference>
<feature type="transmembrane region" description="Helical" evidence="7">
    <location>
        <begin position="204"/>
        <end position="225"/>
    </location>
</feature>
<keyword evidence="7" id="KW-0472">Membrane</keyword>
<feature type="domain" description="Histidine kinase" evidence="8">
    <location>
        <begin position="367"/>
        <end position="574"/>
    </location>
</feature>
<dbReference type="InterPro" id="IPR036097">
    <property type="entry name" value="HisK_dim/P_sf"/>
</dbReference>
<keyword evidence="7" id="KW-1133">Transmembrane helix</keyword>
<keyword evidence="5" id="KW-0067">ATP-binding</keyword>
<proteinExistence type="predicted"/>
<dbReference type="CDD" id="cd00130">
    <property type="entry name" value="PAS"/>
    <property type="match status" value="1"/>
</dbReference>
<keyword evidence="1" id="KW-0597">Phosphoprotein</keyword>
<reference evidence="11" key="1">
    <citation type="submission" date="2018-06" db="EMBL/GenBank/DDBJ databases">
        <authorList>
            <person name="Zhirakovskaya E."/>
        </authorList>
    </citation>
    <scope>NUCLEOTIDE SEQUENCE</scope>
</reference>
<dbReference type="PROSITE" id="PS50113">
    <property type="entry name" value="PAC"/>
    <property type="match status" value="1"/>
</dbReference>
<name>A0A3B0W2V0_9ZZZZ</name>
<evidence type="ECO:0000256" key="2">
    <source>
        <dbReference type="ARBA" id="ARBA00022679"/>
    </source>
</evidence>
<dbReference type="InterPro" id="IPR003661">
    <property type="entry name" value="HisK_dim/P_dom"/>
</dbReference>
<evidence type="ECO:0000313" key="11">
    <source>
        <dbReference type="EMBL" id="VAW38916.1"/>
    </source>
</evidence>
<evidence type="ECO:0000259" key="8">
    <source>
        <dbReference type="PROSITE" id="PS50109"/>
    </source>
</evidence>
<evidence type="ECO:0000256" key="4">
    <source>
        <dbReference type="ARBA" id="ARBA00022777"/>
    </source>
</evidence>
<dbReference type="InterPro" id="IPR035965">
    <property type="entry name" value="PAS-like_dom_sf"/>
</dbReference>
<gene>
    <name evidence="11" type="ORF">MNBD_DELTA03-387</name>
</gene>
<dbReference type="Pfam" id="PF02518">
    <property type="entry name" value="HATPase_c"/>
    <property type="match status" value="1"/>
</dbReference>
<feature type="domain" description="PAS" evidence="9">
    <location>
        <begin position="238"/>
        <end position="283"/>
    </location>
</feature>
<dbReference type="InterPro" id="IPR036890">
    <property type="entry name" value="HATPase_C_sf"/>
</dbReference>
<dbReference type="GO" id="GO:0000155">
    <property type="term" value="F:phosphorelay sensor kinase activity"/>
    <property type="evidence" value="ECO:0007669"/>
    <property type="project" value="InterPro"/>
</dbReference>
<sequence>MDRLPLAINTKNMIPNRSQRFRLSRPALGIIAASLLLGVLLTTLTIRNIRREESLMRTFLLHEGLTLIRSFEAGARTTMMHRMRGIDPLSTLVTETVKEASVDYIRIVDNQGNIIASSGPWPAAVRPRPAKILSGPAPFTMRLKGRGIFEIAAPFTPLRGWGRGMTGHGDMCGLKAGGRQPQVIYLGLNTTEFDKAREVDFRHALLLGGILFLAGSAGFYLLFLYQDIRVARRTLTDMELYTNNVIESMPAGLITLDTEGRIAACNKQAETITGKSLSRLQGRILRTELPSFPAVVPRDAPLVETPFIYRHQGRAVPVRISTSILYDADGRRNGLVIIIRDVRELVEIEQKLEQSRRLAALGRMAAGIAHEIRNPLGTIRGFAQLFVNKFKAQAEEKQYAEMMVTEVDRLNRTISALLQFSRPREPEFKDVSLNRLLAKTQSFMADDFKTRSIDFHLELPPEEIIIKADRDLLLQILLNLLHNALDAVGNRGRVVLGAARRGQDTALWVTDNGCGLTTEDKERMFDPFFTTKKSGTGLGLAVVHQIISQHGASLEVETAPDRGCSFTIIFPQGAEKTV</sequence>
<keyword evidence="7" id="KW-0812">Transmembrane</keyword>
<dbReference type="InterPro" id="IPR005467">
    <property type="entry name" value="His_kinase_dom"/>
</dbReference>
<keyword evidence="4 11" id="KW-0418">Kinase</keyword>
<dbReference type="PROSITE" id="PS50109">
    <property type="entry name" value="HIS_KIN"/>
    <property type="match status" value="1"/>
</dbReference>
<keyword evidence="6" id="KW-0902">Two-component regulatory system</keyword>
<dbReference type="PANTHER" id="PTHR43065:SF10">
    <property type="entry name" value="PEROXIDE STRESS-ACTIVATED HISTIDINE KINASE MAK3"/>
    <property type="match status" value="1"/>
</dbReference>
<dbReference type="PANTHER" id="PTHR43065">
    <property type="entry name" value="SENSOR HISTIDINE KINASE"/>
    <property type="match status" value="1"/>
</dbReference>